<accession>A0A7W6EPV3</accession>
<dbReference type="RefSeq" id="WP_183972948.1">
    <property type="nucleotide sequence ID" value="NZ_JACIBY010000003.1"/>
</dbReference>
<dbReference type="Gene3D" id="2.60.120.560">
    <property type="entry name" value="Exo-inulinase, domain 1"/>
    <property type="match status" value="1"/>
</dbReference>
<dbReference type="Proteomes" id="UP000541352">
    <property type="component" value="Unassembled WGS sequence"/>
</dbReference>
<dbReference type="EMBL" id="JACIBY010000003">
    <property type="protein sequence ID" value="MBB3837974.1"/>
    <property type="molecule type" value="Genomic_DNA"/>
</dbReference>
<dbReference type="AlphaFoldDB" id="A0A7W6EPV3"/>
<sequence>MLKILLSILLVLIIAGYFFIQWANQPKNVEALLKARIEAQRKAHLDSLQAIKNKKENQQELQQTIRKDAFNQQKTDNDLHLSINETFENHQFNNLIDSKASTTKIEKNQLVFSTIAYKKSSSSYVLGLTKQVFDNFVAEMDIELGGSKIDLGIVFNYQSQTKKTMIGELESWSGDQITTSGQILRTYLNGKSDYEKLVSIKEELTFKSIQKQRLKIRKKGNHLTISVNERIIINKPTANYRSPMGKIGIIATVSNSTDWNDNVVGIIKNLKIWTWQ</sequence>
<protein>
    <submittedName>
        <fullName evidence="1">Uncharacterized protein</fullName>
    </submittedName>
</protein>
<comment type="caution">
    <text evidence="1">The sequence shown here is derived from an EMBL/GenBank/DDBJ whole genome shotgun (WGS) entry which is preliminary data.</text>
</comment>
<name>A0A7W6EPV3_9BACT</name>
<gene>
    <name evidence="1" type="ORF">FHS57_001971</name>
</gene>
<keyword evidence="2" id="KW-1185">Reference proteome</keyword>
<proteinExistence type="predicted"/>
<organism evidence="1 2">
    <name type="scientific">Runella defluvii</name>
    <dbReference type="NCBI Taxonomy" id="370973"/>
    <lineage>
        <taxon>Bacteria</taxon>
        <taxon>Pseudomonadati</taxon>
        <taxon>Bacteroidota</taxon>
        <taxon>Cytophagia</taxon>
        <taxon>Cytophagales</taxon>
        <taxon>Spirosomataceae</taxon>
        <taxon>Runella</taxon>
    </lineage>
</organism>
<evidence type="ECO:0000313" key="1">
    <source>
        <dbReference type="EMBL" id="MBB3837974.1"/>
    </source>
</evidence>
<evidence type="ECO:0000313" key="2">
    <source>
        <dbReference type="Proteomes" id="UP000541352"/>
    </source>
</evidence>
<reference evidence="1 2" key="1">
    <citation type="submission" date="2020-08" db="EMBL/GenBank/DDBJ databases">
        <title>Genomic Encyclopedia of Type Strains, Phase IV (KMG-IV): sequencing the most valuable type-strain genomes for metagenomic binning, comparative biology and taxonomic classification.</title>
        <authorList>
            <person name="Goeker M."/>
        </authorList>
    </citation>
    <scope>NUCLEOTIDE SEQUENCE [LARGE SCALE GENOMIC DNA]</scope>
    <source>
        <strain evidence="1 2">DSM 17976</strain>
    </source>
</reference>